<dbReference type="EMBL" id="BPLQ01003857">
    <property type="protein sequence ID" value="GIY03875.1"/>
    <property type="molecule type" value="Genomic_DNA"/>
</dbReference>
<dbReference type="AlphaFoldDB" id="A0AAV4Q7A7"/>
<keyword evidence="2" id="KW-1185">Reference proteome</keyword>
<dbReference type="Proteomes" id="UP001054837">
    <property type="component" value="Unassembled WGS sequence"/>
</dbReference>
<reference evidence="1 2" key="1">
    <citation type="submission" date="2021-06" db="EMBL/GenBank/DDBJ databases">
        <title>Caerostris darwini draft genome.</title>
        <authorList>
            <person name="Kono N."/>
            <person name="Arakawa K."/>
        </authorList>
    </citation>
    <scope>NUCLEOTIDE SEQUENCE [LARGE SCALE GENOMIC DNA]</scope>
</reference>
<protein>
    <submittedName>
        <fullName evidence="1">Uncharacterized protein</fullName>
    </submittedName>
</protein>
<comment type="caution">
    <text evidence="1">The sequence shown here is derived from an EMBL/GenBank/DDBJ whole genome shotgun (WGS) entry which is preliminary data.</text>
</comment>
<organism evidence="1 2">
    <name type="scientific">Caerostris darwini</name>
    <dbReference type="NCBI Taxonomy" id="1538125"/>
    <lineage>
        <taxon>Eukaryota</taxon>
        <taxon>Metazoa</taxon>
        <taxon>Ecdysozoa</taxon>
        <taxon>Arthropoda</taxon>
        <taxon>Chelicerata</taxon>
        <taxon>Arachnida</taxon>
        <taxon>Araneae</taxon>
        <taxon>Araneomorphae</taxon>
        <taxon>Entelegynae</taxon>
        <taxon>Araneoidea</taxon>
        <taxon>Araneidae</taxon>
        <taxon>Caerostris</taxon>
    </lineage>
</organism>
<evidence type="ECO:0000313" key="1">
    <source>
        <dbReference type="EMBL" id="GIY03875.1"/>
    </source>
</evidence>
<gene>
    <name evidence="1" type="ORF">CDAR_452921</name>
</gene>
<evidence type="ECO:0000313" key="2">
    <source>
        <dbReference type="Proteomes" id="UP001054837"/>
    </source>
</evidence>
<proteinExistence type="predicted"/>
<accession>A0AAV4Q7A7</accession>
<sequence length="211" mass="22932">MQPYVVVFRHSCETLVVVGNWSFPFQRRKWRGLLGIYSHLLGSGGTGLFCKLFEGLTFPPLWRGGGNYSTCADRADAPTAILDLPGCFFPRRGAYVLGSAGEFVDPVHECCCFLQMLFEEEQMFDCGLRETSGIHQKISICQVLSVDHSGVARSGPWPWPGQVNMVRSSLVTMAALEVSIAEPVESEAISCSCKGGLSGECNTLSGGLNNI</sequence>
<name>A0AAV4Q7A7_9ARAC</name>